<accession>A0A267DSW9</accession>
<dbReference type="EMBL" id="NIVC01003362">
    <property type="protein sequence ID" value="PAA51767.1"/>
    <property type="molecule type" value="Genomic_DNA"/>
</dbReference>
<feature type="compositionally biased region" description="Low complexity" evidence="2">
    <location>
        <begin position="403"/>
        <end position="414"/>
    </location>
</feature>
<comment type="caution">
    <text evidence="3">The sequence shown here is derived from an EMBL/GenBank/DDBJ whole genome shotgun (WGS) entry which is preliminary data.</text>
</comment>
<dbReference type="InterPro" id="IPR026674">
    <property type="entry name" value="FLACC1"/>
</dbReference>
<gene>
    <name evidence="3" type="ORF">BOX15_Mlig009420g5</name>
</gene>
<evidence type="ECO:0000313" key="4">
    <source>
        <dbReference type="Proteomes" id="UP000215902"/>
    </source>
</evidence>
<proteinExistence type="predicted"/>
<name>A0A267DSW9_9PLAT</name>
<feature type="non-terminal residue" evidence="3">
    <location>
        <position position="1"/>
    </location>
</feature>
<dbReference type="AlphaFoldDB" id="A0A267DSW9"/>
<keyword evidence="1" id="KW-0175">Coiled coil</keyword>
<dbReference type="GO" id="GO:0005737">
    <property type="term" value="C:cytoplasm"/>
    <property type="evidence" value="ECO:0007669"/>
    <property type="project" value="TreeGrafter"/>
</dbReference>
<dbReference type="Proteomes" id="UP000215902">
    <property type="component" value="Unassembled WGS sequence"/>
</dbReference>
<organism evidence="3 4">
    <name type="scientific">Macrostomum lignano</name>
    <dbReference type="NCBI Taxonomy" id="282301"/>
    <lineage>
        <taxon>Eukaryota</taxon>
        <taxon>Metazoa</taxon>
        <taxon>Spiralia</taxon>
        <taxon>Lophotrochozoa</taxon>
        <taxon>Platyhelminthes</taxon>
        <taxon>Rhabditophora</taxon>
        <taxon>Macrostomorpha</taxon>
        <taxon>Macrostomida</taxon>
        <taxon>Macrostomidae</taxon>
        <taxon>Macrostomum</taxon>
    </lineage>
</organism>
<keyword evidence="4" id="KW-1185">Reference proteome</keyword>
<evidence type="ECO:0000256" key="1">
    <source>
        <dbReference type="SAM" id="Coils"/>
    </source>
</evidence>
<dbReference type="PANTHER" id="PTHR21707">
    <property type="entry name" value="FLAGELLUM-ASSOCIATED COILED-COIL DOMAIN-CONTAINING PROTEIN 1"/>
    <property type="match status" value="1"/>
</dbReference>
<feature type="region of interest" description="Disordered" evidence="2">
    <location>
        <begin position="401"/>
        <end position="426"/>
    </location>
</feature>
<evidence type="ECO:0000256" key="2">
    <source>
        <dbReference type="SAM" id="MobiDB-lite"/>
    </source>
</evidence>
<feature type="region of interest" description="Disordered" evidence="2">
    <location>
        <begin position="1"/>
        <end position="112"/>
    </location>
</feature>
<evidence type="ECO:0000313" key="3">
    <source>
        <dbReference type="EMBL" id="PAA51767.1"/>
    </source>
</evidence>
<feature type="coiled-coil region" evidence="1">
    <location>
        <begin position="244"/>
        <end position="398"/>
    </location>
</feature>
<reference evidence="3 4" key="1">
    <citation type="submission" date="2017-06" db="EMBL/GenBank/DDBJ databases">
        <title>A platform for efficient transgenesis in Macrostomum lignano, a flatworm model organism for stem cell research.</title>
        <authorList>
            <person name="Berezikov E."/>
        </authorList>
    </citation>
    <scope>NUCLEOTIDE SEQUENCE [LARGE SCALE GENOMIC DNA]</scope>
    <source>
        <strain evidence="3">DV1</strain>
        <tissue evidence="3">Whole organism</tissue>
    </source>
</reference>
<protein>
    <submittedName>
        <fullName evidence="3">Uncharacterized protein</fullName>
    </submittedName>
</protein>
<sequence>SHREQSSKPRRSPQAPQSVISMTEPPQPQLHQRPATVAACARLGRVVSDPARRRRYRAGGASSAKWRPLAVPPQPQKEPERGFALFSSLTARRRQEAADLTPSTPPTPLDAGQLFAAEPTAASASSNDALVGHLRERVDALASLLEEERQRRCAEVAELTAEAGRSLARQAQMQEAEVAELAAQQRAELARIAEENAKMLQAEADRRRESLSQLESRIEYLDGGFHSFVQASGRRFEARWSARAAELTAENEAAARQMAELAAARAAQETEDQLSAARAANAAATEQLRRRQAEALEELRQLHAPDEAAMLQLAATDAEVKSKQSQLQSLRQQLNSRARDLREARRQLADAQTELRAAAAADASNNVERLAEVEAAWQERLTRQRTELEDLRRACEEVGAPIASRTTSRRPAATRQRRASFPASSV</sequence>
<feature type="coiled-coil region" evidence="1">
    <location>
        <begin position="182"/>
        <end position="217"/>
    </location>
</feature>
<dbReference type="PANTHER" id="PTHR21707:SF42">
    <property type="entry name" value="FLAGELLUM-ASSOCIATED COILED-COIL DOMAIN-CONTAINING PROTEIN 1"/>
    <property type="match status" value="1"/>
</dbReference>